<accession>A0ABV1JS41</accession>
<dbReference type="Pfam" id="PF06810">
    <property type="entry name" value="Phage_scaffold"/>
    <property type="match status" value="1"/>
</dbReference>
<dbReference type="EMBL" id="JBEDNP010000004">
    <property type="protein sequence ID" value="MEQ3538755.1"/>
    <property type="molecule type" value="Genomic_DNA"/>
</dbReference>
<dbReference type="InterPro" id="IPR009636">
    <property type="entry name" value="SCAF"/>
</dbReference>
<gene>
    <name evidence="2" type="ORF">WHI96_07975</name>
</gene>
<feature type="region of interest" description="Disordered" evidence="1">
    <location>
        <begin position="191"/>
        <end position="235"/>
    </location>
</feature>
<evidence type="ECO:0000313" key="2">
    <source>
        <dbReference type="EMBL" id="MEQ3538755.1"/>
    </source>
</evidence>
<comment type="caution">
    <text evidence="2">The sequence shown here is derived from an EMBL/GenBank/DDBJ whole genome shotgun (WGS) entry which is preliminary data.</text>
</comment>
<feature type="region of interest" description="Disordered" evidence="1">
    <location>
        <begin position="1"/>
        <end position="131"/>
    </location>
</feature>
<keyword evidence="3" id="KW-1185">Reference proteome</keyword>
<organism evidence="2 3">
    <name type="scientific">Pseudonocardia tropica</name>
    <dbReference type="NCBI Taxonomy" id="681289"/>
    <lineage>
        <taxon>Bacteria</taxon>
        <taxon>Bacillati</taxon>
        <taxon>Actinomycetota</taxon>
        <taxon>Actinomycetes</taxon>
        <taxon>Pseudonocardiales</taxon>
        <taxon>Pseudonocardiaceae</taxon>
        <taxon>Pseudonocardia</taxon>
    </lineage>
</organism>
<dbReference type="Proteomes" id="UP001464923">
    <property type="component" value="Unassembled WGS sequence"/>
</dbReference>
<sequence>MSTLTLPALDDALKPLGFTLDGEPIWPVFGSERNIDPTGKGSDPDAEDDDEADDEDDADDDSEDDEEGGDGKKDEGEWKPPTKEEWERTQRALKRANGQARKHRQARKQEGGDDAAQKAVEAAEKKFKPVAVRSAAKASLLEAGLNDASDARISRLLKMIDMDEVDVDEDGDVNGLDDQIDAIKDDFPALFEAKKDEPKRKATKLDASGRKSGSGGGEKLSVGEKIARQMLGSKS</sequence>
<name>A0ABV1JS41_9PSEU</name>
<protein>
    <submittedName>
        <fullName evidence="2">Phage scaffolding protein</fullName>
    </submittedName>
</protein>
<evidence type="ECO:0000256" key="1">
    <source>
        <dbReference type="SAM" id="MobiDB-lite"/>
    </source>
</evidence>
<proteinExistence type="predicted"/>
<feature type="compositionally biased region" description="Acidic residues" evidence="1">
    <location>
        <begin position="44"/>
        <end position="68"/>
    </location>
</feature>
<feature type="compositionally biased region" description="Basic and acidic residues" evidence="1">
    <location>
        <begin position="69"/>
        <end position="90"/>
    </location>
</feature>
<dbReference type="RefSeq" id="WP_345652796.1">
    <property type="nucleotide sequence ID" value="NZ_BAABLY010000082.1"/>
</dbReference>
<reference evidence="2 3" key="1">
    <citation type="submission" date="2024-03" db="EMBL/GenBank/DDBJ databases">
        <title>Draft genome sequence of Pseudonocardia tropica JCM 19149.</title>
        <authorList>
            <person name="Butdee W."/>
            <person name="Duangmal K."/>
        </authorList>
    </citation>
    <scope>NUCLEOTIDE SEQUENCE [LARGE SCALE GENOMIC DNA]</scope>
    <source>
        <strain evidence="2 3">JCM 19149</strain>
    </source>
</reference>
<feature type="compositionally biased region" description="Basic and acidic residues" evidence="1">
    <location>
        <begin position="191"/>
        <end position="209"/>
    </location>
</feature>
<evidence type="ECO:0000313" key="3">
    <source>
        <dbReference type="Proteomes" id="UP001464923"/>
    </source>
</evidence>